<evidence type="ECO:0000313" key="1">
    <source>
        <dbReference type="EMBL" id="KIK72091.1"/>
    </source>
</evidence>
<dbReference type="Proteomes" id="UP000054538">
    <property type="component" value="Unassembled WGS sequence"/>
</dbReference>
<sequence length="56" mass="6464">QFLFEQNLPGDPCKLSEVPLYECLLYDSRIAVFNFAPSRFYAPSNLSRIASMHTEH</sequence>
<feature type="non-terminal residue" evidence="1">
    <location>
        <position position="56"/>
    </location>
</feature>
<evidence type="ECO:0000313" key="2">
    <source>
        <dbReference type="Proteomes" id="UP000054538"/>
    </source>
</evidence>
<dbReference type="AlphaFoldDB" id="A0A0D0CN60"/>
<keyword evidence="2" id="KW-1185">Reference proteome</keyword>
<organism evidence="1 2">
    <name type="scientific">Paxillus rubicundulus Ve08.2h10</name>
    <dbReference type="NCBI Taxonomy" id="930991"/>
    <lineage>
        <taxon>Eukaryota</taxon>
        <taxon>Fungi</taxon>
        <taxon>Dikarya</taxon>
        <taxon>Basidiomycota</taxon>
        <taxon>Agaricomycotina</taxon>
        <taxon>Agaricomycetes</taxon>
        <taxon>Agaricomycetidae</taxon>
        <taxon>Boletales</taxon>
        <taxon>Paxilineae</taxon>
        <taxon>Paxillaceae</taxon>
        <taxon>Paxillus</taxon>
    </lineage>
</organism>
<name>A0A0D0CN60_9AGAM</name>
<reference evidence="1 2" key="1">
    <citation type="submission" date="2014-04" db="EMBL/GenBank/DDBJ databases">
        <authorList>
            <consortium name="DOE Joint Genome Institute"/>
            <person name="Kuo A."/>
            <person name="Kohler A."/>
            <person name="Jargeat P."/>
            <person name="Nagy L.G."/>
            <person name="Floudas D."/>
            <person name="Copeland A."/>
            <person name="Barry K.W."/>
            <person name="Cichocki N."/>
            <person name="Veneault-Fourrey C."/>
            <person name="LaButti K."/>
            <person name="Lindquist E.A."/>
            <person name="Lipzen A."/>
            <person name="Lundell T."/>
            <person name="Morin E."/>
            <person name="Murat C."/>
            <person name="Sun H."/>
            <person name="Tunlid A."/>
            <person name="Henrissat B."/>
            <person name="Grigoriev I.V."/>
            <person name="Hibbett D.S."/>
            <person name="Martin F."/>
            <person name="Nordberg H.P."/>
            <person name="Cantor M.N."/>
            <person name="Hua S.X."/>
        </authorList>
    </citation>
    <scope>NUCLEOTIDE SEQUENCE [LARGE SCALE GENOMIC DNA]</scope>
    <source>
        <strain evidence="1 2">Ve08.2h10</strain>
    </source>
</reference>
<gene>
    <name evidence="1" type="ORF">PAXRUDRAFT_40034</name>
</gene>
<feature type="non-terminal residue" evidence="1">
    <location>
        <position position="1"/>
    </location>
</feature>
<accession>A0A0D0CN60</accession>
<dbReference type="EMBL" id="KN831247">
    <property type="protein sequence ID" value="KIK72091.1"/>
    <property type="molecule type" value="Genomic_DNA"/>
</dbReference>
<dbReference type="InParanoid" id="A0A0D0CN60"/>
<protein>
    <submittedName>
        <fullName evidence="1">Uncharacterized protein</fullName>
    </submittedName>
</protein>
<dbReference type="HOGENOM" id="CLU_006344_15_3_1"/>
<proteinExistence type="predicted"/>
<reference evidence="2" key="2">
    <citation type="submission" date="2015-01" db="EMBL/GenBank/DDBJ databases">
        <title>Evolutionary Origins and Diversification of the Mycorrhizal Mutualists.</title>
        <authorList>
            <consortium name="DOE Joint Genome Institute"/>
            <consortium name="Mycorrhizal Genomics Consortium"/>
            <person name="Kohler A."/>
            <person name="Kuo A."/>
            <person name="Nagy L.G."/>
            <person name="Floudas D."/>
            <person name="Copeland A."/>
            <person name="Barry K.W."/>
            <person name="Cichocki N."/>
            <person name="Veneault-Fourrey C."/>
            <person name="LaButti K."/>
            <person name="Lindquist E.A."/>
            <person name="Lipzen A."/>
            <person name="Lundell T."/>
            <person name="Morin E."/>
            <person name="Murat C."/>
            <person name="Riley R."/>
            <person name="Ohm R."/>
            <person name="Sun H."/>
            <person name="Tunlid A."/>
            <person name="Henrissat B."/>
            <person name="Grigoriev I.V."/>
            <person name="Hibbett D.S."/>
            <person name="Martin F."/>
        </authorList>
    </citation>
    <scope>NUCLEOTIDE SEQUENCE [LARGE SCALE GENOMIC DNA]</scope>
    <source>
        <strain evidence="2">Ve08.2h10</strain>
    </source>
</reference>